<dbReference type="InterPro" id="IPR036188">
    <property type="entry name" value="FAD/NAD-bd_sf"/>
</dbReference>
<name>A0A195AVP0_9HYME</name>
<dbReference type="STRING" id="520822.A0A195AVP0"/>
<dbReference type="GO" id="GO:0005829">
    <property type="term" value="C:cytosol"/>
    <property type="evidence" value="ECO:0007669"/>
    <property type="project" value="TreeGrafter"/>
</dbReference>
<keyword evidence="13" id="KW-1185">Reference proteome</keyword>
<dbReference type="GO" id="GO:0034599">
    <property type="term" value="P:cellular response to oxidative stress"/>
    <property type="evidence" value="ECO:0007669"/>
    <property type="project" value="TreeGrafter"/>
</dbReference>
<evidence type="ECO:0000256" key="8">
    <source>
        <dbReference type="ARBA" id="ARBA00023284"/>
    </source>
</evidence>
<dbReference type="PRINTS" id="PR00368">
    <property type="entry name" value="FADPNR"/>
</dbReference>
<dbReference type="FunFam" id="3.30.390.30:FF:000004">
    <property type="entry name" value="Thioredoxin reductase 1, cytoplasmic"/>
    <property type="match status" value="1"/>
</dbReference>
<dbReference type="InterPro" id="IPR016156">
    <property type="entry name" value="FAD/NAD-linked_Rdtase_dimer_sf"/>
</dbReference>
<dbReference type="Pfam" id="PF02852">
    <property type="entry name" value="Pyr_redox_dim"/>
    <property type="match status" value="1"/>
</dbReference>
<dbReference type="InterPro" id="IPR023753">
    <property type="entry name" value="FAD/NAD-binding_dom"/>
</dbReference>
<dbReference type="PRINTS" id="PR00411">
    <property type="entry name" value="PNDRDTASEI"/>
</dbReference>
<evidence type="ECO:0000256" key="4">
    <source>
        <dbReference type="ARBA" id="ARBA00022827"/>
    </source>
</evidence>
<dbReference type="Gene3D" id="3.50.50.60">
    <property type="entry name" value="FAD/NAD(P)-binding domain"/>
    <property type="match status" value="2"/>
</dbReference>
<dbReference type="AlphaFoldDB" id="A0A195AVP0"/>
<evidence type="ECO:0000256" key="7">
    <source>
        <dbReference type="ARBA" id="ARBA00023157"/>
    </source>
</evidence>
<evidence type="ECO:0000256" key="6">
    <source>
        <dbReference type="ARBA" id="ARBA00023002"/>
    </source>
</evidence>
<dbReference type="GO" id="GO:0004791">
    <property type="term" value="F:thioredoxin-disulfide reductase (NADPH) activity"/>
    <property type="evidence" value="ECO:0007669"/>
    <property type="project" value="InterPro"/>
</dbReference>
<dbReference type="PANTHER" id="PTHR42737:SF7">
    <property type="entry name" value="THIOREDOXIN-DISULFIDE REDUCTASE"/>
    <property type="match status" value="1"/>
</dbReference>
<reference evidence="12 13" key="1">
    <citation type="submission" date="2015-09" db="EMBL/GenBank/DDBJ databases">
        <title>Atta colombica WGS genome.</title>
        <authorList>
            <person name="Nygaard S."/>
            <person name="Hu H."/>
            <person name="Boomsma J."/>
            <person name="Zhang G."/>
        </authorList>
    </citation>
    <scope>NUCLEOTIDE SEQUENCE [LARGE SCALE GENOMIC DNA]</scope>
    <source>
        <strain evidence="12">Treedump-2</strain>
        <tissue evidence="12">Whole body</tissue>
    </source>
</reference>
<dbReference type="EMBL" id="KQ976731">
    <property type="protein sequence ID" value="KYM76308.1"/>
    <property type="molecule type" value="Genomic_DNA"/>
</dbReference>
<dbReference type="InterPro" id="IPR004099">
    <property type="entry name" value="Pyr_nucl-diS_OxRdtase_dimer"/>
</dbReference>
<keyword evidence="7" id="KW-1015">Disulfide bond</keyword>
<dbReference type="GO" id="GO:0005739">
    <property type="term" value="C:mitochondrion"/>
    <property type="evidence" value="ECO:0007669"/>
    <property type="project" value="TreeGrafter"/>
</dbReference>
<dbReference type="Proteomes" id="UP000078540">
    <property type="component" value="Unassembled WGS sequence"/>
</dbReference>
<keyword evidence="8" id="KW-0676">Redox-active center</keyword>
<feature type="compositionally biased region" description="Basic and acidic residues" evidence="9">
    <location>
        <begin position="26"/>
        <end position="35"/>
    </location>
</feature>
<evidence type="ECO:0000313" key="12">
    <source>
        <dbReference type="EMBL" id="KYM76308.1"/>
    </source>
</evidence>
<evidence type="ECO:0000313" key="13">
    <source>
        <dbReference type="Proteomes" id="UP000078540"/>
    </source>
</evidence>
<dbReference type="GO" id="GO:0004362">
    <property type="term" value="F:glutathione-disulfide reductase (NADPH) activity"/>
    <property type="evidence" value="ECO:0007669"/>
    <property type="project" value="TreeGrafter"/>
</dbReference>
<dbReference type="Gene3D" id="3.30.390.30">
    <property type="match status" value="1"/>
</dbReference>
<feature type="compositionally biased region" description="Basic and acidic residues" evidence="9">
    <location>
        <begin position="46"/>
        <end position="110"/>
    </location>
</feature>
<organism evidence="12 13">
    <name type="scientific">Atta colombica</name>
    <dbReference type="NCBI Taxonomy" id="520822"/>
    <lineage>
        <taxon>Eukaryota</taxon>
        <taxon>Metazoa</taxon>
        <taxon>Ecdysozoa</taxon>
        <taxon>Arthropoda</taxon>
        <taxon>Hexapoda</taxon>
        <taxon>Insecta</taxon>
        <taxon>Pterygota</taxon>
        <taxon>Neoptera</taxon>
        <taxon>Endopterygota</taxon>
        <taxon>Hymenoptera</taxon>
        <taxon>Apocrita</taxon>
        <taxon>Aculeata</taxon>
        <taxon>Formicoidea</taxon>
        <taxon>Formicidae</taxon>
        <taxon>Myrmicinae</taxon>
        <taxon>Atta</taxon>
    </lineage>
</organism>
<evidence type="ECO:0000259" key="11">
    <source>
        <dbReference type="Pfam" id="PF07992"/>
    </source>
</evidence>
<proteinExistence type="inferred from homology"/>
<gene>
    <name evidence="12" type="ORF">ALC53_13335</name>
</gene>
<evidence type="ECO:0000256" key="5">
    <source>
        <dbReference type="ARBA" id="ARBA00022857"/>
    </source>
</evidence>
<feature type="compositionally biased region" description="Basic and acidic residues" evidence="9">
    <location>
        <begin position="118"/>
        <end position="191"/>
    </location>
</feature>
<dbReference type="SUPFAM" id="SSF51905">
    <property type="entry name" value="FAD/NAD(P)-binding domain"/>
    <property type="match status" value="1"/>
</dbReference>
<sequence>MKARKLNKAKAWMICCEKSQIVDSDSSDREIEEHKARNRTKKQLHNKGENKAEDKMESVVENKVENQVDKMNKVRSKTQDDIENEMENKVENQKNKIENKLEVKTEDNVKIESQTDEVENKERNKTKGVENKMENKMKNKVENRIDKKKNKLETNTEDDVNKMENKVEDQIDEVEKAENKREKNKTGSKMNDDIENKIENKIENQMNKTENKLETKTKDYVDEMENQMENQVENKVESKTENDVENEIKNEAESKVKIDSNVDNKVDNQEKQENILPTSHTKVGVLTLVSAQHGASEAATFGWQLNPKSVKIDWEALRTAVQNHVKSVNWVTRVELRTKKIEYFNALAHFKDAHTVVGITKKGEEKILTAKNILIAVGGRPKYPDIPGAIEYGISSDDIFSLERAPGKTLIIGAGYIGLECAGFLNGLGYETTIIIRSVVLRGFDRQMATHIVEEMQQRGVKFNYESKLKKVSKQEDDRLLVDWVDKDGQIHQDVYDTVLFAIGRQSLTQELKPENIGLKLVPETGKIDAVNEQTNVPNIYAVGDVLYKKPELTPVAIQAGKLLARRLYGNSIEQMDYINVATTVFTPLEYGCVGLSEEAAIALHGEQEIEIFHAYYKPTEFFIPQKNVDRCYVKVIALRNGNETVLGMHFVGPNAGEVIQGFATAIKCGLTIPKLKSTVGIHPTVAEEFTRINITKRSGLDPKPQSCCS</sequence>
<keyword evidence="3" id="KW-0285">Flavoprotein</keyword>
<evidence type="ECO:0000256" key="2">
    <source>
        <dbReference type="ARBA" id="ARBA00007532"/>
    </source>
</evidence>
<comment type="similarity">
    <text evidence="2">Belongs to the class-I pyridine nucleotide-disulfide oxidoreductase family.</text>
</comment>
<keyword evidence="5" id="KW-0521">NADP</keyword>
<evidence type="ECO:0000256" key="1">
    <source>
        <dbReference type="ARBA" id="ARBA00001974"/>
    </source>
</evidence>
<protein>
    <submittedName>
        <fullName evidence="12">Thioredoxin reductase 1, mitochondrial</fullName>
    </submittedName>
</protein>
<feature type="compositionally biased region" description="Basic residues" evidence="9">
    <location>
        <begin position="36"/>
        <end position="45"/>
    </location>
</feature>
<dbReference type="GO" id="GO:0050660">
    <property type="term" value="F:flavin adenine dinucleotide binding"/>
    <property type="evidence" value="ECO:0007669"/>
    <property type="project" value="InterPro"/>
</dbReference>
<dbReference type="NCBIfam" id="TIGR01438">
    <property type="entry name" value="TGR"/>
    <property type="match status" value="1"/>
</dbReference>
<comment type="cofactor">
    <cofactor evidence="1">
        <name>FAD</name>
        <dbReference type="ChEBI" id="CHEBI:57692"/>
    </cofactor>
</comment>
<accession>A0A195AVP0</accession>
<dbReference type="GO" id="GO:0045454">
    <property type="term" value="P:cell redox homeostasis"/>
    <property type="evidence" value="ECO:0007669"/>
    <property type="project" value="InterPro"/>
</dbReference>
<dbReference type="SUPFAM" id="SSF55424">
    <property type="entry name" value="FAD/NAD-linked reductases, dimerisation (C-terminal) domain"/>
    <property type="match status" value="1"/>
</dbReference>
<evidence type="ECO:0000256" key="3">
    <source>
        <dbReference type="ARBA" id="ARBA00022630"/>
    </source>
</evidence>
<evidence type="ECO:0000256" key="9">
    <source>
        <dbReference type="SAM" id="MobiDB-lite"/>
    </source>
</evidence>
<dbReference type="InterPro" id="IPR006338">
    <property type="entry name" value="Thioredoxin/glutathione_Rdtase"/>
</dbReference>
<dbReference type="Pfam" id="PF07992">
    <property type="entry name" value="Pyr_redox_2"/>
    <property type="match status" value="1"/>
</dbReference>
<dbReference type="FunFam" id="3.50.50.60:FF:000012">
    <property type="entry name" value="Thioredoxin reductase 1, cytoplasmic"/>
    <property type="match status" value="1"/>
</dbReference>
<feature type="region of interest" description="Disordered" evidence="9">
    <location>
        <begin position="22"/>
        <end position="191"/>
    </location>
</feature>
<feature type="domain" description="FAD/NAD(P)-binding" evidence="11">
    <location>
        <begin position="303"/>
        <end position="561"/>
    </location>
</feature>
<keyword evidence="6" id="KW-0560">Oxidoreductase</keyword>
<dbReference type="InterPro" id="IPR046952">
    <property type="entry name" value="GSHR/TRXR-like"/>
</dbReference>
<feature type="domain" description="Pyridine nucleotide-disulphide oxidoreductase dimerisation" evidence="10">
    <location>
        <begin position="581"/>
        <end position="691"/>
    </location>
</feature>
<keyword evidence="4" id="KW-0274">FAD</keyword>
<dbReference type="GO" id="GO:0006749">
    <property type="term" value="P:glutathione metabolic process"/>
    <property type="evidence" value="ECO:0007669"/>
    <property type="project" value="TreeGrafter"/>
</dbReference>
<dbReference type="PANTHER" id="PTHR42737">
    <property type="entry name" value="GLUTATHIONE REDUCTASE"/>
    <property type="match status" value="1"/>
</dbReference>
<evidence type="ECO:0000259" key="10">
    <source>
        <dbReference type="Pfam" id="PF02852"/>
    </source>
</evidence>